<feature type="domain" description="Amidohydrolase-related" evidence="1">
    <location>
        <begin position="89"/>
        <end position="233"/>
    </location>
</feature>
<evidence type="ECO:0000313" key="2">
    <source>
        <dbReference type="EMBL" id="OGG52091.1"/>
    </source>
</evidence>
<proteinExistence type="predicted"/>
<dbReference type="AlphaFoldDB" id="A0A1F6CSV6"/>
<evidence type="ECO:0000259" key="1">
    <source>
        <dbReference type="Pfam" id="PF04909"/>
    </source>
</evidence>
<dbReference type="Proteomes" id="UP000178606">
    <property type="component" value="Unassembled WGS sequence"/>
</dbReference>
<comment type="caution">
    <text evidence="2">The sequence shown here is derived from an EMBL/GenBank/DDBJ whole genome shotgun (WGS) entry which is preliminary data.</text>
</comment>
<name>A0A1F6CSV6_HANXR</name>
<dbReference type="EMBL" id="MFKF01000157">
    <property type="protein sequence ID" value="OGG52091.1"/>
    <property type="molecule type" value="Genomic_DNA"/>
</dbReference>
<dbReference type="InterPro" id="IPR032466">
    <property type="entry name" value="Metal_Hydrolase"/>
</dbReference>
<reference evidence="2 3" key="1">
    <citation type="journal article" date="2016" name="Nat. Commun.">
        <title>Thousands of microbial genomes shed light on interconnected biogeochemical processes in an aquifer system.</title>
        <authorList>
            <person name="Anantharaman K."/>
            <person name="Brown C.T."/>
            <person name="Hug L.A."/>
            <person name="Sharon I."/>
            <person name="Castelle C.J."/>
            <person name="Probst A.J."/>
            <person name="Thomas B.C."/>
            <person name="Singh A."/>
            <person name="Wilkins M.J."/>
            <person name="Karaoz U."/>
            <person name="Brodie E.L."/>
            <person name="Williams K.H."/>
            <person name="Hubbard S.S."/>
            <person name="Banfield J.F."/>
        </authorList>
    </citation>
    <scope>NUCLEOTIDE SEQUENCE [LARGE SCALE GENOMIC DNA]</scope>
    <source>
        <strain evidence="3">RIFCSPLOWO2_12_FULL_64_10</strain>
    </source>
</reference>
<protein>
    <recommendedName>
        <fullName evidence="1">Amidohydrolase-related domain-containing protein</fullName>
    </recommendedName>
</protein>
<dbReference type="Pfam" id="PF04909">
    <property type="entry name" value="Amidohydro_2"/>
    <property type="match status" value="1"/>
</dbReference>
<dbReference type="SUPFAM" id="SSF51556">
    <property type="entry name" value="Metallo-dependent hydrolases"/>
    <property type="match status" value="1"/>
</dbReference>
<dbReference type="Gene3D" id="3.20.20.140">
    <property type="entry name" value="Metal-dependent hydrolases"/>
    <property type="match status" value="1"/>
</dbReference>
<dbReference type="GO" id="GO:0016787">
    <property type="term" value="F:hydrolase activity"/>
    <property type="evidence" value="ECO:0007669"/>
    <property type="project" value="InterPro"/>
</dbReference>
<dbReference type="InterPro" id="IPR006680">
    <property type="entry name" value="Amidohydro-rel"/>
</dbReference>
<sequence length="249" mass="27642">MPKLSFFDCNCTVGRRSKPRPENNLSLEQILNELNYVGVSQALAVHAYAREFHPPVGNERISRICEAHSQLTPCYVVLPHHTGEIPGGDALIRYLADGGARAVRLFPKDHSYGLGETWCGALFGALEEAGVPVLVDLDQTDWREIDGVLAAHPRLNLILLQVGYRSDRWLYPLVERYPGLRVESGSYSPYRGIEALTRRFGPDRIVFGTGLPVWDAGSAIATVQYAEIDEESRLQIASETLRGLLWNGA</sequence>
<evidence type="ECO:0000313" key="3">
    <source>
        <dbReference type="Proteomes" id="UP000178606"/>
    </source>
</evidence>
<accession>A0A1F6CSV6</accession>
<gene>
    <name evidence="2" type="ORF">A3F84_19770</name>
</gene>
<organism evidence="2 3">
    <name type="scientific">Handelsmanbacteria sp. (strain RIFCSPLOWO2_12_FULL_64_10)</name>
    <dbReference type="NCBI Taxonomy" id="1817868"/>
    <lineage>
        <taxon>Bacteria</taxon>
        <taxon>Candidatus Handelsmaniibacteriota</taxon>
    </lineage>
</organism>